<evidence type="ECO:0000313" key="6">
    <source>
        <dbReference type="EMBL" id="WCL54976.1"/>
    </source>
</evidence>
<dbReference type="KEGG" id="gso:PH603_04285"/>
<comment type="subcellular location">
    <subcellularLocation>
        <location evidence="1">Membrane</location>
        <topology evidence="1">Multi-pass membrane protein</topology>
    </subcellularLocation>
</comment>
<keyword evidence="4 5" id="KW-0472">Membrane</keyword>
<dbReference type="GO" id="GO:0015035">
    <property type="term" value="F:protein-disulfide reductase activity"/>
    <property type="evidence" value="ECO:0007669"/>
    <property type="project" value="InterPro"/>
</dbReference>
<dbReference type="Gene3D" id="1.20.1550.10">
    <property type="entry name" value="DsbB-like"/>
    <property type="match status" value="1"/>
</dbReference>
<sequence>MFAFADRYPVAAATLAAIIVLGSAYGFQFAGYPPCEMCWWQRYPYMAAIAFGLVALLLGRAGDQRLMWLFALLFLTTSAIGAFHVGVENKWWDGPAHCSGALDLTGSVEDALAALQDAPLVRCDAAAWRLFGISMAGYNAMVGLALAFFSLRAARRKD</sequence>
<gene>
    <name evidence="6" type="ORF">PH603_04285</name>
</gene>
<protein>
    <submittedName>
        <fullName evidence="6">Disulfide bond formation protein B</fullName>
    </submittedName>
</protein>
<proteinExistence type="predicted"/>
<dbReference type="InterPro" id="IPR003752">
    <property type="entry name" value="DiS_bond_form_DsbB/BdbC"/>
</dbReference>
<accession>A0AAF0BMT8</accession>
<feature type="transmembrane region" description="Helical" evidence="5">
    <location>
        <begin position="66"/>
        <end position="87"/>
    </location>
</feature>
<dbReference type="Proteomes" id="UP001217500">
    <property type="component" value="Chromosome"/>
</dbReference>
<evidence type="ECO:0000256" key="2">
    <source>
        <dbReference type="ARBA" id="ARBA00022692"/>
    </source>
</evidence>
<reference evidence="6" key="1">
    <citation type="submission" date="2023-01" db="EMBL/GenBank/DDBJ databases">
        <title>The genome sequence of Kordiimonadaceae bacterium 6D33.</title>
        <authorList>
            <person name="Liu Y."/>
        </authorList>
    </citation>
    <scope>NUCLEOTIDE SEQUENCE</scope>
    <source>
        <strain evidence="6">6D33</strain>
    </source>
</reference>
<dbReference type="InterPro" id="IPR024199">
    <property type="entry name" value="Uncharacterised_DsbB"/>
</dbReference>
<evidence type="ECO:0000256" key="3">
    <source>
        <dbReference type="ARBA" id="ARBA00022989"/>
    </source>
</evidence>
<dbReference type="AlphaFoldDB" id="A0AAF0BMT8"/>
<evidence type="ECO:0000256" key="4">
    <source>
        <dbReference type="ARBA" id="ARBA00023136"/>
    </source>
</evidence>
<dbReference type="RefSeq" id="WP_289504719.1">
    <property type="nucleotide sequence ID" value="NZ_CP116805.1"/>
</dbReference>
<dbReference type="SUPFAM" id="SSF158442">
    <property type="entry name" value="DsbB-like"/>
    <property type="match status" value="1"/>
</dbReference>
<dbReference type="GO" id="GO:0016020">
    <property type="term" value="C:membrane"/>
    <property type="evidence" value="ECO:0007669"/>
    <property type="project" value="UniProtKB-SubCell"/>
</dbReference>
<organism evidence="6 7">
    <name type="scientific">Gimibacter soli</name>
    <dbReference type="NCBI Taxonomy" id="3024400"/>
    <lineage>
        <taxon>Bacteria</taxon>
        <taxon>Pseudomonadati</taxon>
        <taxon>Pseudomonadota</taxon>
        <taxon>Alphaproteobacteria</taxon>
        <taxon>Kordiimonadales</taxon>
        <taxon>Temperatibacteraceae</taxon>
        <taxon>Gimibacter</taxon>
    </lineage>
</organism>
<name>A0AAF0BMT8_9PROT</name>
<feature type="transmembrane region" description="Helical" evidence="5">
    <location>
        <begin position="42"/>
        <end position="59"/>
    </location>
</feature>
<feature type="transmembrane region" description="Helical" evidence="5">
    <location>
        <begin position="126"/>
        <end position="149"/>
    </location>
</feature>
<evidence type="ECO:0000256" key="1">
    <source>
        <dbReference type="ARBA" id="ARBA00004141"/>
    </source>
</evidence>
<keyword evidence="2 5" id="KW-0812">Transmembrane</keyword>
<dbReference type="Pfam" id="PF02600">
    <property type="entry name" value="DsbB"/>
    <property type="match status" value="1"/>
</dbReference>
<keyword evidence="3 5" id="KW-1133">Transmembrane helix</keyword>
<evidence type="ECO:0000256" key="5">
    <source>
        <dbReference type="SAM" id="Phobius"/>
    </source>
</evidence>
<dbReference type="PIRSF" id="PIRSF033913">
    <property type="entry name" value="S-S_format_DsbB"/>
    <property type="match status" value="1"/>
</dbReference>
<evidence type="ECO:0000313" key="7">
    <source>
        <dbReference type="Proteomes" id="UP001217500"/>
    </source>
</evidence>
<dbReference type="InterPro" id="IPR023380">
    <property type="entry name" value="DsbB-like_sf"/>
</dbReference>
<dbReference type="EMBL" id="CP116805">
    <property type="protein sequence ID" value="WCL54976.1"/>
    <property type="molecule type" value="Genomic_DNA"/>
</dbReference>
<dbReference type="GO" id="GO:0006457">
    <property type="term" value="P:protein folding"/>
    <property type="evidence" value="ECO:0007669"/>
    <property type="project" value="InterPro"/>
</dbReference>
<keyword evidence="7" id="KW-1185">Reference proteome</keyword>